<feature type="transmembrane region" description="Helical" evidence="1">
    <location>
        <begin position="151"/>
        <end position="170"/>
    </location>
</feature>
<evidence type="ECO:0000313" key="4">
    <source>
        <dbReference type="EMBL" id="SOQ50171.1"/>
    </source>
</evidence>
<feature type="transmembrane region" description="Helical" evidence="1">
    <location>
        <begin position="218"/>
        <end position="239"/>
    </location>
</feature>
<dbReference type="InterPro" id="IPR002656">
    <property type="entry name" value="Acyl_transf_3_dom"/>
</dbReference>
<keyword evidence="1" id="KW-0472">Membrane</keyword>
<keyword evidence="1" id="KW-0812">Transmembrane</keyword>
<evidence type="ECO:0000256" key="2">
    <source>
        <dbReference type="SAM" id="SignalP"/>
    </source>
</evidence>
<feature type="domain" description="Acyltransferase 3" evidence="3">
    <location>
        <begin position="213"/>
        <end position="599"/>
    </location>
</feature>
<dbReference type="AlphaFoldDB" id="A0A2H1WAR4"/>
<protein>
    <submittedName>
        <fullName evidence="4">SFRICE_000844</fullName>
    </submittedName>
</protein>
<feature type="transmembrane region" description="Helical" evidence="1">
    <location>
        <begin position="391"/>
        <end position="410"/>
    </location>
</feature>
<dbReference type="EMBL" id="ODYU01007420">
    <property type="protein sequence ID" value="SOQ50171.1"/>
    <property type="molecule type" value="Genomic_DNA"/>
</dbReference>
<name>A0A2H1WAR4_SPOFR</name>
<sequence>MEKYIVLLCLLHSCYGVIYNLNATEYDRMPAKYQGDSYDKCHWDQDAVYCIAELRLVSDTPSPLLTMIQEYSAHNTTHFDYTRVVRGVCLTQTCKHYYNGTAASTNDTERGVAIGACVNESLSKDYGLKVNVIRYFCNQPPKEKPLDTLDYAMAVVCLVIILANIAGTIYEPYHGKRKDFLSRFLVCFSIRNNWRKLMSPVGRGQDPRMRRLKSIHGIRTMSIALVIMSHSIIACVAYIDNPIYFESLYKTPSLKVIFNGMTIMQTFLIMSGFLLVYNSLLHAEKNQITLMTFPKYIILRWLRLTPPYAIILGLTITWMRYLTDGPLWQEVVGNEVYDCRKYWWTNLLYINNYFDDSQCMQHTWYIATDTQLYCMGALVVVLCSTPRSRKIVLPLLFIAGLIIPAVITYMRNLDGTLIVSPEAIHGIFLNEATFNYTYRRGHTNLAGYTIGLSIGYLIYHWQKKEVDITRFRRYRFGVPLLVVLGTAVVYTASIFFEDVPRHSLFIRVIFSSLHKPIFGLIIGLGLITFIFKIDDIVRNLLEWQGWTVPSRISYSAYLVHVAFIRHFVSYQTTTWHATFILIQQMTVGFVLASFLTALPFFLIVEAPFGNLVKLLLMGSPREKEGDNKENGKESPPKKMLSDSEIVAIEKIVPLKTLREILSDGPKYENSRAALQLGGVTISAKWLVVVGCVELKIELSGVPLERLLSSIVAWSLELCPVYGYEYILISYYMGLIAQMVKSGCTLYSVITCFNVYLCLRG</sequence>
<dbReference type="InterPro" id="IPR052728">
    <property type="entry name" value="O2_lipid_transport_reg"/>
</dbReference>
<dbReference type="PANTHER" id="PTHR11161">
    <property type="entry name" value="O-ACYLTRANSFERASE"/>
    <property type="match status" value="1"/>
</dbReference>
<dbReference type="GO" id="GO:0016747">
    <property type="term" value="F:acyltransferase activity, transferring groups other than amino-acyl groups"/>
    <property type="evidence" value="ECO:0007669"/>
    <property type="project" value="InterPro"/>
</dbReference>
<keyword evidence="1" id="KW-1133">Transmembrane helix</keyword>
<feature type="transmembrane region" description="Helical" evidence="1">
    <location>
        <begin position="580"/>
        <end position="604"/>
    </location>
</feature>
<feature type="transmembrane region" description="Helical" evidence="1">
    <location>
        <begin position="474"/>
        <end position="496"/>
    </location>
</feature>
<feature type="transmembrane region" description="Helical" evidence="1">
    <location>
        <begin position="259"/>
        <end position="280"/>
    </location>
</feature>
<proteinExistence type="predicted"/>
<feature type="transmembrane region" description="Helical" evidence="1">
    <location>
        <begin position="364"/>
        <end position="384"/>
    </location>
</feature>
<keyword evidence="2" id="KW-0732">Signal</keyword>
<feature type="transmembrane region" description="Helical" evidence="1">
    <location>
        <begin position="508"/>
        <end position="531"/>
    </location>
</feature>
<evidence type="ECO:0000256" key="1">
    <source>
        <dbReference type="SAM" id="Phobius"/>
    </source>
</evidence>
<gene>
    <name evidence="4" type="ORF">SFRICE_000844</name>
</gene>
<dbReference type="PANTHER" id="PTHR11161:SF22">
    <property type="entry name" value="ACYLTRANSFERASE 3 DOMAIN-CONTAINING PROTEIN-RELATED"/>
    <property type="match status" value="1"/>
</dbReference>
<accession>A0A2H1WAR4</accession>
<reference evidence="4" key="1">
    <citation type="submission" date="2016-07" db="EMBL/GenBank/DDBJ databases">
        <authorList>
            <person name="Bretaudeau A."/>
        </authorList>
    </citation>
    <scope>NUCLEOTIDE SEQUENCE</scope>
    <source>
        <strain evidence="4">Rice</strain>
        <tissue evidence="4">Whole body</tissue>
    </source>
</reference>
<feature type="transmembrane region" description="Helical" evidence="1">
    <location>
        <begin position="301"/>
        <end position="321"/>
    </location>
</feature>
<evidence type="ECO:0000259" key="3">
    <source>
        <dbReference type="Pfam" id="PF01757"/>
    </source>
</evidence>
<feature type="transmembrane region" description="Helical" evidence="1">
    <location>
        <begin position="445"/>
        <end position="462"/>
    </location>
</feature>
<dbReference type="Pfam" id="PF01757">
    <property type="entry name" value="Acyl_transf_3"/>
    <property type="match status" value="1"/>
</dbReference>
<feature type="chain" id="PRO_5013924176" evidence="2">
    <location>
        <begin position="17"/>
        <end position="760"/>
    </location>
</feature>
<organism evidence="4">
    <name type="scientific">Spodoptera frugiperda</name>
    <name type="common">Fall armyworm</name>
    <dbReference type="NCBI Taxonomy" id="7108"/>
    <lineage>
        <taxon>Eukaryota</taxon>
        <taxon>Metazoa</taxon>
        <taxon>Ecdysozoa</taxon>
        <taxon>Arthropoda</taxon>
        <taxon>Hexapoda</taxon>
        <taxon>Insecta</taxon>
        <taxon>Pterygota</taxon>
        <taxon>Neoptera</taxon>
        <taxon>Endopterygota</taxon>
        <taxon>Lepidoptera</taxon>
        <taxon>Glossata</taxon>
        <taxon>Ditrysia</taxon>
        <taxon>Noctuoidea</taxon>
        <taxon>Noctuidae</taxon>
        <taxon>Amphipyrinae</taxon>
        <taxon>Spodoptera</taxon>
    </lineage>
</organism>
<feature type="signal peptide" evidence="2">
    <location>
        <begin position="1"/>
        <end position="16"/>
    </location>
</feature>